<feature type="region of interest" description="Disordered" evidence="1">
    <location>
        <begin position="61"/>
        <end position="90"/>
    </location>
</feature>
<reference evidence="3 4" key="1">
    <citation type="submission" date="2020-07" db="EMBL/GenBank/DDBJ databases">
        <title>Sequencing the genomes of 1000 actinobacteria strains.</title>
        <authorList>
            <person name="Klenk H.-P."/>
        </authorList>
    </citation>
    <scope>NUCLEOTIDE SEQUENCE [LARGE SCALE GENOMIC DNA]</scope>
    <source>
        <strain evidence="3 4">DSM 18448</strain>
    </source>
</reference>
<feature type="signal peptide" evidence="2">
    <location>
        <begin position="1"/>
        <end position="24"/>
    </location>
</feature>
<dbReference type="EMBL" id="JACBZH010000001">
    <property type="protein sequence ID" value="NYH93327.1"/>
    <property type="molecule type" value="Genomic_DNA"/>
</dbReference>
<accession>A0A852ZJU5</accession>
<dbReference type="AlphaFoldDB" id="A0A852ZJU5"/>
<feature type="chain" id="PRO_5032373802" description="Septum formation initiator" evidence="2">
    <location>
        <begin position="25"/>
        <end position="155"/>
    </location>
</feature>
<evidence type="ECO:0008006" key="5">
    <source>
        <dbReference type="Google" id="ProtNLM"/>
    </source>
</evidence>
<organism evidence="3 4">
    <name type="scientific">Actinopolymorpha rutila</name>
    <dbReference type="NCBI Taxonomy" id="446787"/>
    <lineage>
        <taxon>Bacteria</taxon>
        <taxon>Bacillati</taxon>
        <taxon>Actinomycetota</taxon>
        <taxon>Actinomycetes</taxon>
        <taxon>Propionibacteriales</taxon>
        <taxon>Actinopolymorphaceae</taxon>
        <taxon>Actinopolymorpha</taxon>
    </lineage>
</organism>
<keyword evidence="2" id="KW-0732">Signal</keyword>
<gene>
    <name evidence="3" type="ORF">F4554_005965</name>
</gene>
<evidence type="ECO:0000313" key="4">
    <source>
        <dbReference type="Proteomes" id="UP000579605"/>
    </source>
</evidence>
<proteinExistence type="predicted"/>
<dbReference type="RefSeq" id="WP_179790867.1">
    <property type="nucleotide sequence ID" value="NZ_BAAARR010000045.1"/>
</dbReference>
<evidence type="ECO:0000313" key="3">
    <source>
        <dbReference type="EMBL" id="NYH93327.1"/>
    </source>
</evidence>
<name>A0A852ZJU5_9ACTN</name>
<evidence type="ECO:0000256" key="1">
    <source>
        <dbReference type="SAM" id="MobiDB-lite"/>
    </source>
</evidence>
<protein>
    <recommendedName>
        <fullName evidence="5">Septum formation initiator</fullName>
    </recommendedName>
</protein>
<keyword evidence="4" id="KW-1185">Reference proteome</keyword>
<evidence type="ECO:0000256" key="2">
    <source>
        <dbReference type="SAM" id="SignalP"/>
    </source>
</evidence>
<dbReference type="Proteomes" id="UP000579605">
    <property type="component" value="Unassembled WGS sequence"/>
</dbReference>
<feature type="compositionally biased region" description="Low complexity" evidence="1">
    <location>
        <begin position="61"/>
        <end position="76"/>
    </location>
</feature>
<comment type="caution">
    <text evidence="3">The sequence shown here is derived from an EMBL/GenBank/DDBJ whole genome shotgun (WGS) entry which is preliminary data.</text>
</comment>
<sequence length="155" mass="15615">MNVRSGRARSLLAVVGWLATAAGAATMGTFVVDAASSGILGGANDALSQDQVARALAAATATANPTVPSTTSASAPGQGTTRALGTPGGSVIARCSDDQATLISWSPAQGYDTDDVWRGPATTARLTFENDRTDVHVQVTCRAGVPAARIDRGSD</sequence>